<proteinExistence type="predicted"/>
<reference evidence="1 2" key="1">
    <citation type="submission" date="2014-04" db="EMBL/GenBank/DDBJ databases">
        <authorList>
            <consortium name="DOE Joint Genome Institute"/>
            <person name="Kuo A."/>
            <person name="Girlanda M."/>
            <person name="Perotto S."/>
            <person name="Kohler A."/>
            <person name="Nagy L.G."/>
            <person name="Floudas D."/>
            <person name="Copeland A."/>
            <person name="Barry K.W."/>
            <person name="Cichocki N."/>
            <person name="Veneault-Fourrey C."/>
            <person name="LaButti K."/>
            <person name="Lindquist E.A."/>
            <person name="Lipzen A."/>
            <person name="Lundell T."/>
            <person name="Morin E."/>
            <person name="Murat C."/>
            <person name="Sun H."/>
            <person name="Tunlid A."/>
            <person name="Henrissat B."/>
            <person name="Grigoriev I.V."/>
            <person name="Hibbett D.S."/>
            <person name="Martin F."/>
            <person name="Nordberg H.P."/>
            <person name="Cantor M.N."/>
            <person name="Hua S.X."/>
        </authorList>
    </citation>
    <scope>NUCLEOTIDE SEQUENCE [LARGE SCALE GENOMIC DNA]</scope>
    <source>
        <strain evidence="1 2">MUT 4182</strain>
    </source>
</reference>
<gene>
    <name evidence="1" type="ORF">M407DRAFT_246430</name>
</gene>
<dbReference type="Proteomes" id="UP000054248">
    <property type="component" value="Unassembled WGS sequence"/>
</dbReference>
<evidence type="ECO:0000313" key="2">
    <source>
        <dbReference type="Proteomes" id="UP000054248"/>
    </source>
</evidence>
<keyword evidence="2" id="KW-1185">Reference proteome</keyword>
<reference evidence="2" key="2">
    <citation type="submission" date="2015-01" db="EMBL/GenBank/DDBJ databases">
        <title>Evolutionary Origins and Diversification of the Mycorrhizal Mutualists.</title>
        <authorList>
            <consortium name="DOE Joint Genome Institute"/>
            <consortium name="Mycorrhizal Genomics Consortium"/>
            <person name="Kohler A."/>
            <person name="Kuo A."/>
            <person name="Nagy L.G."/>
            <person name="Floudas D."/>
            <person name="Copeland A."/>
            <person name="Barry K.W."/>
            <person name="Cichocki N."/>
            <person name="Veneault-Fourrey C."/>
            <person name="LaButti K."/>
            <person name="Lindquist E.A."/>
            <person name="Lipzen A."/>
            <person name="Lundell T."/>
            <person name="Morin E."/>
            <person name="Murat C."/>
            <person name="Riley R."/>
            <person name="Ohm R."/>
            <person name="Sun H."/>
            <person name="Tunlid A."/>
            <person name="Henrissat B."/>
            <person name="Grigoriev I.V."/>
            <person name="Hibbett D.S."/>
            <person name="Martin F."/>
        </authorList>
    </citation>
    <scope>NUCLEOTIDE SEQUENCE [LARGE SCALE GENOMIC DNA]</scope>
    <source>
        <strain evidence="2">MUT 4182</strain>
    </source>
</reference>
<name>A0A0C3LAW0_9AGAM</name>
<dbReference type="OrthoDB" id="3250961at2759"/>
<dbReference type="InterPro" id="IPR032675">
    <property type="entry name" value="LRR_dom_sf"/>
</dbReference>
<sequence length="188" mass="20443">MEGLTAIIDAEDFSVSDLKGLLKCKTLRKLCIHYWSLSSPLVANDVEAMAASWPTLEMLHLLTTNPFTRPHTPLSILTTIAQCMKSTLTDLGLELFADETVQLTTSLEAVGSTTLRHLTIGNSSIVEDGHEPYVANYLASICPHSVEISWRSRSILGIPDGSLDPWNKVGALFKHSCSGARGIAPRNP</sequence>
<accession>A0A0C3LAW0</accession>
<protein>
    <recommendedName>
        <fullName evidence="3">F-box domain-containing protein</fullName>
    </recommendedName>
</protein>
<evidence type="ECO:0000313" key="1">
    <source>
        <dbReference type="EMBL" id="KIO18642.1"/>
    </source>
</evidence>
<dbReference type="HOGENOM" id="CLU_1442066_0_0_1"/>
<dbReference type="AlphaFoldDB" id="A0A0C3LAW0"/>
<dbReference type="EMBL" id="KN823272">
    <property type="protein sequence ID" value="KIO18642.1"/>
    <property type="molecule type" value="Genomic_DNA"/>
</dbReference>
<dbReference type="Gene3D" id="3.80.10.10">
    <property type="entry name" value="Ribonuclease Inhibitor"/>
    <property type="match status" value="1"/>
</dbReference>
<organism evidence="1 2">
    <name type="scientific">Tulasnella calospora MUT 4182</name>
    <dbReference type="NCBI Taxonomy" id="1051891"/>
    <lineage>
        <taxon>Eukaryota</taxon>
        <taxon>Fungi</taxon>
        <taxon>Dikarya</taxon>
        <taxon>Basidiomycota</taxon>
        <taxon>Agaricomycotina</taxon>
        <taxon>Agaricomycetes</taxon>
        <taxon>Cantharellales</taxon>
        <taxon>Tulasnellaceae</taxon>
        <taxon>Tulasnella</taxon>
    </lineage>
</organism>
<evidence type="ECO:0008006" key="3">
    <source>
        <dbReference type="Google" id="ProtNLM"/>
    </source>
</evidence>